<evidence type="ECO:0000313" key="1">
    <source>
        <dbReference type="EMBL" id="OLU47951.1"/>
    </source>
</evidence>
<dbReference type="AlphaFoldDB" id="A0A1U7NQN8"/>
<name>A0A1U7NQN8_9FIRM</name>
<dbReference type="RefSeq" id="WP_076340353.1">
    <property type="nucleotide sequence ID" value="NZ_CAJTMI010000007.1"/>
</dbReference>
<dbReference type="GeneID" id="78274441"/>
<dbReference type="Proteomes" id="UP000186705">
    <property type="component" value="Unassembled WGS sequence"/>
</dbReference>
<evidence type="ECO:0000313" key="2">
    <source>
        <dbReference type="Proteomes" id="UP000186705"/>
    </source>
</evidence>
<protein>
    <submittedName>
        <fullName evidence="1">Uncharacterized protein</fullName>
    </submittedName>
</protein>
<organism evidence="1 2">
    <name type="scientific">Dubosiella newyorkensis</name>
    <dbReference type="NCBI Taxonomy" id="1862672"/>
    <lineage>
        <taxon>Bacteria</taxon>
        <taxon>Bacillati</taxon>
        <taxon>Bacillota</taxon>
        <taxon>Erysipelotrichia</taxon>
        <taxon>Erysipelotrichales</taxon>
        <taxon>Erysipelotrichaceae</taxon>
        <taxon>Dubosiella</taxon>
    </lineage>
</organism>
<accession>A0A1U7NQN8</accession>
<reference evidence="1 2" key="1">
    <citation type="submission" date="2016-11" db="EMBL/GenBank/DDBJ databases">
        <title>Description of two novel members of the family Erysipelotrichaceae: Ileibacterium lipovorans gen. nov., sp. nov. and Dubosiella newyorkensis, gen. nov., sp. nov.</title>
        <authorList>
            <person name="Cox L.M."/>
            <person name="Sohn J."/>
            <person name="Tyrrell K.L."/>
            <person name="Citron D.M."/>
            <person name="Lawson P.A."/>
            <person name="Patel N.B."/>
            <person name="Iizumi T."/>
            <person name="Perez-Perez G.I."/>
            <person name="Goldstein E.J."/>
            <person name="Blaser M.J."/>
        </authorList>
    </citation>
    <scope>NUCLEOTIDE SEQUENCE [LARGE SCALE GENOMIC DNA]</scope>
    <source>
        <strain evidence="1 2">NYU-BL-A4</strain>
    </source>
</reference>
<dbReference type="OrthoDB" id="9896178at2"/>
<proteinExistence type="predicted"/>
<dbReference type="EMBL" id="MPKA01000021">
    <property type="protein sequence ID" value="OLU47951.1"/>
    <property type="molecule type" value="Genomic_DNA"/>
</dbReference>
<keyword evidence="2" id="KW-1185">Reference proteome</keyword>
<gene>
    <name evidence="1" type="ORF">BO225_00530</name>
</gene>
<dbReference type="STRING" id="1862672.BO225_00530"/>
<sequence length="62" mass="7389">MHRGYFVYDQMANQLDRLAQSIPSFLSDNERWYVSKSFAKIQGLIVLQRQEMDALGYRDKLF</sequence>
<comment type="caution">
    <text evidence="1">The sequence shown here is derived from an EMBL/GenBank/DDBJ whole genome shotgun (WGS) entry which is preliminary data.</text>
</comment>